<evidence type="ECO:0000313" key="2">
    <source>
        <dbReference type="WBParaSite" id="sdigi.contig205.g6101.t1"/>
    </source>
</evidence>
<proteinExistence type="predicted"/>
<dbReference type="WBParaSite" id="sdigi.contig205.g6101.t1">
    <property type="protein sequence ID" value="sdigi.contig205.g6101.t1"/>
    <property type="gene ID" value="sdigi.contig205.g6101"/>
</dbReference>
<sequence length="279" mass="31809">MERVNTLLANAIDIVEEARKSVDRQNQISAEIETEVSRFTNEINQQSDRLYSRICKVKEDYKDRIEFLKNMCHHYTGKLSHHFNALAFDENEIRQKLSKLEWDLIFLQCVGQSFIKASSCYLSETYFDKIENLIHKTKNRLSDVEKLLTNNYNILTAYGTTPSSVPLLTSKKIIQSNGDTNKLIEALQLICNAIEKFQQLPPCIIKGTMNEGEYVDQCNLMDEANKLLIMSINILQRIANSELVSTNGTSNIVSTSTIKTALSNADKITDISELRSNEK</sequence>
<reference evidence="2" key="1">
    <citation type="submission" date="2022-11" db="UniProtKB">
        <authorList>
            <consortium name="WormBaseParasite"/>
        </authorList>
    </citation>
    <scope>IDENTIFICATION</scope>
</reference>
<evidence type="ECO:0000313" key="1">
    <source>
        <dbReference type="Proteomes" id="UP000887581"/>
    </source>
</evidence>
<dbReference type="Proteomes" id="UP000887581">
    <property type="component" value="Unplaced"/>
</dbReference>
<accession>A0A915PK65</accession>
<organism evidence="1 2">
    <name type="scientific">Setaria digitata</name>
    <dbReference type="NCBI Taxonomy" id="48799"/>
    <lineage>
        <taxon>Eukaryota</taxon>
        <taxon>Metazoa</taxon>
        <taxon>Ecdysozoa</taxon>
        <taxon>Nematoda</taxon>
        <taxon>Chromadorea</taxon>
        <taxon>Rhabditida</taxon>
        <taxon>Spirurina</taxon>
        <taxon>Spiruromorpha</taxon>
        <taxon>Filarioidea</taxon>
        <taxon>Setariidae</taxon>
        <taxon>Setaria</taxon>
    </lineage>
</organism>
<name>A0A915PK65_9BILA</name>
<dbReference type="AlphaFoldDB" id="A0A915PK65"/>
<keyword evidence="1" id="KW-1185">Reference proteome</keyword>
<protein>
    <submittedName>
        <fullName evidence="2">Uncharacterized protein</fullName>
    </submittedName>
</protein>